<organism evidence="7 8">
    <name type="scientific">Polychaeton citri CBS 116435</name>
    <dbReference type="NCBI Taxonomy" id="1314669"/>
    <lineage>
        <taxon>Eukaryota</taxon>
        <taxon>Fungi</taxon>
        <taxon>Dikarya</taxon>
        <taxon>Ascomycota</taxon>
        <taxon>Pezizomycotina</taxon>
        <taxon>Dothideomycetes</taxon>
        <taxon>Dothideomycetidae</taxon>
        <taxon>Capnodiales</taxon>
        <taxon>Capnodiaceae</taxon>
        <taxon>Polychaeton</taxon>
    </lineage>
</organism>
<name>A0A9P4UPF7_9PEZI</name>
<protein>
    <submittedName>
        <fullName evidence="7">MFS general substrate transporter</fullName>
    </submittedName>
</protein>
<dbReference type="PRINTS" id="PR01035">
    <property type="entry name" value="TCRTETA"/>
</dbReference>
<dbReference type="AlphaFoldDB" id="A0A9P4UPF7"/>
<evidence type="ECO:0000256" key="4">
    <source>
        <dbReference type="ARBA" id="ARBA00023136"/>
    </source>
</evidence>
<dbReference type="OrthoDB" id="4139357at2759"/>
<feature type="transmembrane region" description="Helical" evidence="5">
    <location>
        <begin position="512"/>
        <end position="531"/>
    </location>
</feature>
<feature type="transmembrane region" description="Helical" evidence="5">
    <location>
        <begin position="198"/>
        <end position="218"/>
    </location>
</feature>
<gene>
    <name evidence="7" type="ORF">K431DRAFT_285897</name>
</gene>
<comment type="subcellular location">
    <subcellularLocation>
        <location evidence="1">Membrane</location>
        <topology evidence="1">Multi-pass membrane protein</topology>
    </subcellularLocation>
</comment>
<dbReference type="Gene3D" id="1.20.1720.10">
    <property type="entry name" value="Multidrug resistance protein D"/>
    <property type="match status" value="1"/>
</dbReference>
<comment type="caution">
    <text evidence="7">The sequence shown here is derived from an EMBL/GenBank/DDBJ whole genome shotgun (WGS) entry which is preliminary data.</text>
</comment>
<evidence type="ECO:0000259" key="6">
    <source>
        <dbReference type="PROSITE" id="PS50850"/>
    </source>
</evidence>
<evidence type="ECO:0000256" key="3">
    <source>
        <dbReference type="ARBA" id="ARBA00022989"/>
    </source>
</evidence>
<evidence type="ECO:0000313" key="7">
    <source>
        <dbReference type="EMBL" id="KAF2720421.1"/>
    </source>
</evidence>
<dbReference type="SUPFAM" id="SSF103473">
    <property type="entry name" value="MFS general substrate transporter"/>
    <property type="match status" value="1"/>
</dbReference>
<dbReference type="Pfam" id="PF07690">
    <property type="entry name" value="MFS_1"/>
    <property type="match status" value="1"/>
</dbReference>
<accession>A0A9P4UPF7</accession>
<keyword evidence="3 5" id="KW-1133">Transmembrane helix</keyword>
<dbReference type="InterPro" id="IPR020846">
    <property type="entry name" value="MFS_dom"/>
</dbReference>
<dbReference type="GO" id="GO:0022857">
    <property type="term" value="F:transmembrane transporter activity"/>
    <property type="evidence" value="ECO:0007669"/>
    <property type="project" value="InterPro"/>
</dbReference>
<feature type="domain" description="Major facilitator superfamily (MFS) profile" evidence="6">
    <location>
        <begin position="44"/>
        <end position="536"/>
    </location>
</feature>
<dbReference type="EMBL" id="MU003800">
    <property type="protein sequence ID" value="KAF2720421.1"/>
    <property type="molecule type" value="Genomic_DNA"/>
</dbReference>
<dbReference type="InterPro" id="IPR036259">
    <property type="entry name" value="MFS_trans_sf"/>
</dbReference>
<feature type="transmembrane region" description="Helical" evidence="5">
    <location>
        <begin position="239"/>
        <end position="259"/>
    </location>
</feature>
<dbReference type="PANTHER" id="PTHR23501">
    <property type="entry name" value="MAJOR FACILITATOR SUPERFAMILY"/>
    <property type="match status" value="1"/>
</dbReference>
<reference evidence="7" key="1">
    <citation type="journal article" date="2020" name="Stud. Mycol.">
        <title>101 Dothideomycetes genomes: a test case for predicting lifestyles and emergence of pathogens.</title>
        <authorList>
            <person name="Haridas S."/>
            <person name="Albert R."/>
            <person name="Binder M."/>
            <person name="Bloem J."/>
            <person name="Labutti K."/>
            <person name="Salamov A."/>
            <person name="Andreopoulos B."/>
            <person name="Baker S."/>
            <person name="Barry K."/>
            <person name="Bills G."/>
            <person name="Bluhm B."/>
            <person name="Cannon C."/>
            <person name="Castanera R."/>
            <person name="Culley D."/>
            <person name="Daum C."/>
            <person name="Ezra D."/>
            <person name="Gonzalez J."/>
            <person name="Henrissat B."/>
            <person name="Kuo A."/>
            <person name="Liang C."/>
            <person name="Lipzen A."/>
            <person name="Lutzoni F."/>
            <person name="Magnuson J."/>
            <person name="Mondo S."/>
            <person name="Nolan M."/>
            <person name="Ohm R."/>
            <person name="Pangilinan J."/>
            <person name="Park H.-J."/>
            <person name="Ramirez L."/>
            <person name="Alfaro M."/>
            <person name="Sun H."/>
            <person name="Tritt A."/>
            <person name="Yoshinaga Y."/>
            <person name="Zwiers L.-H."/>
            <person name="Turgeon B."/>
            <person name="Goodwin S."/>
            <person name="Spatafora J."/>
            <person name="Crous P."/>
            <person name="Grigoriev I."/>
        </authorList>
    </citation>
    <scope>NUCLEOTIDE SEQUENCE</scope>
    <source>
        <strain evidence="7">CBS 116435</strain>
    </source>
</reference>
<evidence type="ECO:0000256" key="5">
    <source>
        <dbReference type="SAM" id="Phobius"/>
    </source>
</evidence>
<feature type="transmembrane region" description="Helical" evidence="5">
    <location>
        <begin position="265"/>
        <end position="284"/>
    </location>
</feature>
<feature type="transmembrane region" description="Helical" evidence="5">
    <location>
        <begin position="397"/>
        <end position="419"/>
    </location>
</feature>
<dbReference type="PANTHER" id="PTHR23501:SF156">
    <property type="entry name" value="TRANSPORTER, PUTATIVE-RELATED"/>
    <property type="match status" value="1"/>
</dbReference>
<dbReference type="Gene3D" id="1.20.1250.20">
    <property type="entry name" value="MFS general substrate transporter like domains"/>
    <property type="match status" value="1"/>
</dbReference>
<evidence type="ECO:0000256" key="1">
    <source>
        <dbReference type="ARBA" id="ARBA00004141"/>
    </source>
</evidence>
<dbReference type="Proteomes" id="UP000799441">
    <property type="component" value="Unassembled WGS sequence"/>
</dbReference>
<feature type="transmembrane region" description="Helical" evidence="5">
    <location>
        <begin position="167"/>
        <end position="186"/>
    </location>
</feature>
<evidence type="ECO:0000256" key="2">
    <source>
        <dbReference type="ARBA" id="ARBA00022692"/>
    </source>
</evidence>
<feature type="transmembrane region" description="Helical" evidence="5">
    <location>
        <begin position="110"/>
        <end position="128"/>
    </location>
</feature>
<sequence>MMVGTSEKPVIADISAHARSGTKTEPSEVEAGTSRKKPWSFYLAFLSLVLMVLVVSLDATTLPVALPVITRKLHGTTVEAFWAGLSFILLVALTQPLYTTFSDVIGRKTPLFIAFVLFAVGSIVFATAKSMSVVILGRALQGLGGGGLDVLNEAILADITTIQERPLYIGLMAIPIAAGSIAGPIIGACFTEEVNWQWIGWINLPIVGVSAILAILFLQLKPVERPLRPRLARMDFIGMILFIAGGTAFAIPLSLGGAVTPWRSWKILLPLIIGFVLLIGFAIYEGRPTVAMFPYRVFRSRSAQAAALTGFLHGMVTYPLLFWLPLFFQAILLATPLHSAVLILPLCCSLIGFSLLSGILLDLTRQSRLQLWFAWLVVTLGLGLFSLWNIHTSVAEMAGFQILAGAGIGVMYTVGPLIMQASVEDPDDQGLAVGILVCFRLFGGLIGLAIGSSAFSSVFNSSIASVGPLPASVTVQQDPSAAVGFIPDLRGLSLTPQVRDDVQMAYLDAMRVIWYILTGFSGIGLISSLFVKEASLHQGEGHAQQQESSD</sequence>
<feature type="transmembrane region" description="Helical" evidence="5">
    <location>
        <begin position="41"/>
        <end position="68"/>
    </location>
</feature>
<feature type="transmembrane region" description="Helical" evidence="5">
    <location>
        <begin position="340"/>
        <end position="361"/>
    </location>
</feature>
<feature type="transmembrane region" description="Helical" evidence="5">
    <location>
        <begin position="80"/>
        <end position="98"/>
    </location>
</feature>
<feature type="transmembrane region" description="Helical" evidence="5">
    <location>
        <begin position="431"/>
        <end position="455"/>
    </location>
</feature>
<keyword evidence="4 5" id="KW-0472">Membrane</keyword>
<evidence type="ECO:0000313" key="8">
    <source>
        <dbReference type="Proteomes" id="UP000799441"/>
    </source>
</evidence>
<feature type="transmembrane region" description="Helical" evidence="5">
    <location>
        <begin position="305"/>
        <end position="328"/>
    </location>
</feature>
<keyword evidence="8" id="KW-1185">Reference proteome</keyword>
<dbReference type="PROSITE" id="PS50850">
    <property type="entry name" value="MFS"/>
    <property type="match status" value="1"/>
</dbReference>
<proteinExistence type="predicted"/>
<feature type="transmembrane region" description="Helical" evidence="5">
    <location>
        <begin position="373"/>
        <end position="391"/>
    </location>
</feature>
<keyword evidence="2 5" id="KW-0812">Transmembrane</keyword>
<dbReference type="GO" id="GO:0005886">
    <property type="term" value="C:plasma membrane"/>
    <property type="evidence" value="ECO:0007669"/>
    <property type="project" value="TreeGrafter"/>
</dbReference>
<dbReference type="InterPro" id="IPR011701">
    <property type="entry name" value="MFS"/>
</dbReference>
<dbReference type="InterPro" id="IPR001958">
    <property type="entry name" value="Tet-R_TetA/multi-R_MdtG-like"/>
</dbReference>